<feature type="domain" description="CUB" evidence="1">
    <location>
        <begin position="120"/>
        <end position="259"/>
    </location>
</feature>
<protein>
    <recommendedName>
        <fullName evidence="1">CUB domain-containing protein</fullName>
    </recommendedName>
</protein>
<comment type="caution">
    <text evidence="2">The sequence shown here is derived from an EMBL/GenBank/DDBJ whole genome shotgun (WGS) entry which is preliminary data.</text>
</comment>
<dbReference type="EMBL" id="VCGU01000005">
    <property type="protein sequence ID" value="TRY75399.1"/>
    <property type="molecule type" value="Genomic_DNA"/>
</dbReference>
<evidence type="ECO:0000313" key="3">
    <source>
        <dbReference type="Proteomes" id="UP000318571"/>
    </source>
</evidence>
<sequence length="261" mass="27295">MMGLFENGACSAVTSLGTTGTCLSAQECSAQEGTSDGNCGSGSCGGTGDSLTVISPHSTSVSAFPPAVCGILTGQHMYFESGRMGDSAGQVNILQGTGTADRRYNIKVSFIHCNSLVRAPSGCTQYFTGRTGTITSYNFPGGQLLGNQNYANCIRQREGYCSVEYSETQITSPDPFDLDANSPSTVSDNCMNSNFITIPITRVPSMRCNTVFGGLPGTAIPGTLQSLENVPFVMNVLTRPSDGNGLASLTGFSLDYTQLPC</sequence>
<dbReference type="AlphaFoldDB" id="A0A553PCK0"/>
<dbReference type="Proteomes" id="UP000318571">
    <property type="component" value="Chromosome 2"/>
</dbReference>
<reference evidence="2 3" key="1">
    <citation type="journal article" date="2018" name="Nat. Ecol. Evol.">
        <title>Genomic signatures of mitonuclear coevolution across populations of Tigriopus californicus.</title>
        <authorList>
            <person name="Barreto F.S."/>
            <person name="Watson E.T."/>
            <person name="Lima T.G."/>
            <person name="Willett C.S."/>
            <person name="Edmands S."/>
            <person name="Li W."/>
            <person name="Burton R.S."/>
        </authorList>
    </citation>
    <scope>NUCLEOTIDE SEQUENCE [LARGE SCALE GENOMIC DNA]</scope>
    <source>
        <strain evidence="2 3">San Diego</strain>
    </source>
</reference>
<feature type="non-terminal residue" evidence="2">
    <location>
        <position position="261"/>
    </location>
</feature>
<name>A0A553PCK0_TIGCA</name>
<dbReference type="InterPro" id="IPR058698">
    <property type="entry name" value="CUB_metazoa"/>
</dbReference>
<accession>A0A553PCK0</accession>
<evidence type="ECO:0000259" key="1">
    <source>
        <dbReference type="Pfam" id="PF26080"/>
    </source>
</evidence>
<dbReference type="PANTHER" id="PTHR33236">
    <property type="entry name" value="INTRAFLAGELLAR TRANSPORT PROTEIN 122 FAMILY PROTEIN-RELATED"/>
    <property type="match status" value="1"/>
</dbReference>
<dbReference type="PANTHER" id="PTHR33236:SF5">
    <property type="entry name" value="CUB DOMAIN-CONTAINING PROTEIN"/>
    <property type="match status" value="1"/>
</dbReference>
<keyword evidence="3" id="KW-1185">Reference proteome</keyword>
<evidence type="ECO:0000313" key="2">
    <source>
        <dbReference type="EMBL" id="TRY75399.1"/>
    </source>
</evidence>
<organism evidence="2 3">
    <name type="scientific">Tigriopus californicus</name>
    <name type="common">Marine copepod</name>
    <dbReference type="NCBI Taxonomy" id="6832"/>
    <lineage>
        <taxon>Eukaryota</taxon>
        <taxon>Metazoa</taxon>
        <taxon>Ecdysozoa</taxon>
        <taxon>Arthropoda</taxon>
        <taxon>Crustacea</taxon>
        <taxon>Multicrustacea</taxon>
        <taxon>Hexanauplia</taxon>
        <taxon>Copepoda</taxon>
        <taxon>Harpacticoida</taxon>
        <taxon>Harpacticidae</taxon>
        <taxon>Tigriopus</taxon>
    </lineage>
</organism>
<proteinExistence type="predicted"/>
<dbReference type="OMA" id="QNCIRRE"/>
<dbReference type="STRING" id="6832.A0A553PCK0"/>
<dbReference type="Pfam" id="PF26080">
    <property type="entry name" value="CUB_animal"/>
    <property type="match status" value="1"/>
</dbReference>
<gene>
    <name evidence="2" type="ORF">TCAL_15629</name>
</gene>